<sequence>MNEQDYLIAWGAYAIAGLGLMLVFWLMTGWMWRWLREPLRLIVFILLFTPTPVDPQNDLYAPAIAITALDVVFKVGNNAWRAVSDLALVALLGFGLYLLIAAIRWPLERAWKNRRHPSQDAEDEPTLRQMMQPELMPDVDTRTDEHGDRRMRIEPRL</sequence>
<organism evidence="3 4">
    <name type="scientific">Pseudomonas paraeruginosa</name>
    <dbReference type="NCBI Taxonomy" id="2994495"/>
    <lineage>
        <taxon>Bacteria</taxon>
        <taxon>Pseudomonadati</taxon>
        <taxon>Pseudomonadota</taxon>
        <taxon>Gammaproteobacteria</taxon>
        <taxon>Pseudomonadales</taxon>
        <taxon>Pseudomonadaceae</taxon>
        <taxon>Pseudomonas</taxon>
    </lineage>
</organism>
<keyword evidence="2" id="KW-0472">Membrane</keyword>
<accession>A0A1S1C128</accession>
<feature type="region of interest" description="Disordered" evidence="1">
    <location>
        <begin position="115"/>
        <end position="157"/>
    </location>
</feature>
<dbReference type="RefSeq" id="WP_003086834.1">
    <property type="nucleotide sequence ID" value="NZ_CP020560.1"/>
</dbReference>
<evidence type="ECO:0000313" key="4">
    <source>
        <dbReference type="Proteomes" id="UP000238390"/>
    </source>
</evidence>
<keyword evidence="4" id="KW-1185">Reference proteome</keyword>
<keyword evidence="3" id="KW-0378">Hydrolase</keyword>
<dbReference type="EMBL" id="CP027169">
    <property type="protein sequence ID" value="AVK04169.1"/>
    <property type="molecule type" value="Genomic_DNA"/>
</dbReference>
<feature type="compositionally biased region" description="Basic and acidic residues" evidence="1">
    <location>
        <begin position="139"/>
        <end position="157"/>
    </location>
</feature>
<feature type="transmembrane region" description="Helical" evidence="2">
    <location>
        <begin position="6"/>
        <end position="26"/>
    </location>
</feature>
<feature type="transmembrane region" description="Helical" evidence="2">
    <location>
        <begin position="86"/>
        <end position="107"/>
    </location>
</feature>
<evidence type="ECO:0000256" key="2">
    <source>
        <dbReference type="SAM" id="Phobius"/>
    </source>
</evidence>
<dbReference type="EC" id="3.4.21.-" evidence="3"/>
<accession>A0A069Q0L0</accession>
<protein>
    <submittedName>
        <fullName evidence="3">Permeases of the major facilitator superfamily</fullName>
        <ecNumber evidence="3">3.4.21.-</ecNumber>
    </submittedName>
</protein>
<evidence type="ECO:0000313" key="3">
    <source>
        <dbReference type="EMBL" id="AVK04169.1"/>
    </source>
</evidence>
<gene>
    <name evidence="3" type="ORF">CSB93_5392</name>
</gene>
<name>A0A069Q0L0_9PSED</name>
<dbReference type="GeneID" id="77222121"/>
<keyword evidence="2" id="KW-1133">Transmembrane helix</keyword>
<dbReference type="AlphaFoldDB" id="A0A069Q0L0"/>
<proteinExistence type="predicted"/>
<dbReference type="Proteomes" id="UP000238390">
    <property type="component" value="Chromosome"/>
</dbReference>
<reference evidence="3 4" key="1">
    <citation type="submission" date="2018-02" db="EMBL/GenBank/DDBJ databases">
        <title>FDA/CDC Antimicrobial Resistant Isolate Bank Genome Sequencing.</title>
        <authorList>
            <person name="Benahmed F.H."/>
            <person name="Lutgring J.D."/>
            <person name="Yoo B."/>
            <person name="Machado M."/>
            <person name="Brown A."/>
            <person name="McAllister G."/>
            <person name="Perry A."/>
            <person name="Halpin A.L."/>
            <person name="Vavikolanu K."/>
            <person name="Ott S."/>
            <person name="Zhao X."/>
            <person name="Tallon L.J."/>
            <person name="Sadzewicz L."/>
            <person name="Aluvathingal J."/>
            <person name="Nadendla S."/>
            <person name="Voskania-kordi A."/>
            <person name="Simonyan V."/>
            <person name="Patel J."/>
            <person name="Shawar R.M."/>
        </authorList>
    </citation>
    <scope>NUCLEOTIDE SEQUENCE [LARGE SCALE GENOMIC DNA]</scope>
    <source>
        <strain evidence="3 4">AR_0356</strain>
    </source>
</reference>
<evidence type="ECO:0000256" key="1">
    <source>
        <dbReference type="SAM" id="MobiDB-lite"/>
    </source>
</evidence>
<dbReference type="GO" id="GO:0016787">
    <property type="term" value="F:hydrolase activity"/>
    <property type="evidence" value="ECO:0007669"/>
    <property type="project" value="UniProtKB-KW"/>
</dbReference>
<keyword evidence="2" id="KW-0812">Transmembrane</keyword>
<dbReference type="OMA" id="FKLTGWM"/>
<dbReference type="eggNOG" id="ENOG5033A9K">
    <property type="taxonomic scope" value="Bacteria"/>
</dbReference>